<dbReference type="Proteomes" id="UP000799092">
    <property type="component" value="Unassembled WGS sequence"/>
</dbReference>
<name>A0A6A8DPW0_9BACI</name>
<feature type="signal peptide" evidence="1">
    <location>
        <begin position="1"/>
        <end position="20"/>
    </location>
</feature>
<protein>
    <submittedName>
        <fullName evidence="2">Uncharacterized protein</fullName>
    </submittedName>
</protein>
<dbReference type="PROSITE" id="PS51257">
    <property type="entry name" value="PROKAR_LIPOPROTEIN"/>
    <property type="match status" value="1"/>
</dbReference>
<evidence type="ECO:0000313" key="3">
    <source>
        <dbReference type="Proteomes" id="UP000799092"/>
    </source>
</evidence>
<dbReference type="OrthoDB" id="1954789at2"/>
<keyword evidence="1" id="KW-0732">Signal</keyword>
<sequence>MTKKNSFIAFFLLIIFSLFGCNSAENPEKDEIGSSSTVSTSFHNYDSKMVPKALEGHSDFPEMNADESKTETVIIGEKTVTVTYSVTTEISSHGSTATDTDKGKRWKEATTADFFVILSKEWETKDGNLESYWKYKYNPQTDQVKLIDSNDNDNNIK</sequence>
<comment type="caution">
    <text evidence="2">The sequence shown here is derived from an EMBL/GenBank/DDBJ whole genome shotgun (WGS) entry which is preliminary data.</text>
</comment>
<reference evidence="2" key="1">
    <citation type="submission" date="2019-11" db="EMBL/GenBank/DDBJ databases">
        <authorList>
            <person name="Li J."/>
        </authorList>
    </citation>
    <scope>NUCLEOTIDE SEQUENCE</scope>
    <source>
        <strain evidence="2">B6B</strain>
    </source>
</reference>
<evidence type="ECO:0000256" key="1">
    <source>
        <dbReference type="SAM" id="SignalP"/>
    </source>
</evidence>
<organism evidence="2 3">
    <name type="scientific">Aquibacillus halophilus</name>
    <dbReference type="NCBI Taxonomy" id="930132"/>
    <lineage>
        <taxon>Bacteria</taxon>
        <taxon>Bacillati</taxon>
        <taxon>Bacillota</taxon>
        <taxon>Bacilli</taxon>
        <taxon>Bacillales</taxon>
        <taxon>Bacillaceae</taxon>
        <taxon>Aquibacillus</taxon>
    </lineage>
</organism>
<feature type="chain" id="PRO_5039195040" evidence="1">
    <location>
        <begin position="21"/>
        <end position="157"/>
    </location>
</feature>
<dbReference type="RefSeq" id="WP_153736906.1">
    <property type="nucleotide sequence ID" value="NZ_WJNG01000008.1"/>
</dbReference>
<proteinExistence type="predicted"/>
<evidence type="ECO:0000313" key="2">
    <source>
        <dbReference type="EMBL" id="MRH43272.1"/>
    </source>
</evidence>
<accession>A0A6A8DPW0</accession>
<keyword evidence="3" id="KW-1185">Reference proteome</keyword>
<dbReference type="AlphaFoldDB" id="A0A6A8DPW0"/>
<gene>
    <name evidence="2" type="ORF">GH741_11330</name>
</gene>
<dbReference type="EMBL" id="WJNG01000008">
    <property type="protein sequence ID" value="MRH43272.1"/>
    <property type="molecule type" value="Genomic_DNA"/>
</dbReference>